<dbReference type="GO" id="GO:0007162">
    <property type="term" value="P:negative regulation of cell adhesion"/>
    <property type="evidence" value="ECO:0007669"/>
    <property type="project" value="TreeGrafter"/>
</dbReference>
<reference evidence="4" key="1">
    <citation type="submission" date="2010-06" db="EMBL/GenBank/DDBJ databases">
        <authorList>
            <person name="Jiang H."/>
            <person name="Abraham K."/>
            <person name="Ali S."/>
            <person name="Alsbrooks S.L."/>
            <person name="Anim B.N."/>
            <person name="Anosike U.S."/>
            <person name="Attaway T."/>
            <person name="Bandaranaike D.P."/>
            <person name="Battles P.K."/>
            <person name="Bell S.N."/>
            <person name="Bell A.V."/>
            <person name="Beltran B."/>
            <person name="Bickham C."/>
            <person name="Bustamante Y."/>
            <person name="Caleb T."/>
            <person name="Canada A."/>
            <person name="Cardenas V."/>
            <person name="Carter K."/>
            <person name="Chacko J."/>
            <person name="Chandrabose M.N."/>
            <person name="Chavez D."/>
            <person name="Chavez A."/>
            <person name="Chen L."/>
            <person name="Chu H.-S."/>
            <person name="Claassen K.J."/>
            <person name="Cockrell R."/>
            <person name="Collins M."/>
            <person name="Cooper J.A."/>
            <person name="Cree A."/>
            <person name="Curry S.M."/>
            <person name="Da Y."/>
            <person name="Dao M.D."/>
            <person name="Das B."/>
            <person name="Davila M.-L."/>
            <person name="Davy-Carroll L."/>
            <person name="Denson S."/>
            <person name="Dinh H."/>
            <person name="Ebong V.E."/>
            <person name="Edwards J.R."/>
            <person name="Egan A."/>
            <person name="El-Daye J."/>
            <person name="Escobedo L."/>
            <person name="Fernandez S."/>
            <person name="Fernando P.R."/>
            <person name="Flagg N."/>
            <person name="Forbes L.D."/>
            <person name="Fowler R.G."/>
            <person name="Fu Q."/>
            <person name="Gabisi R.A."/>
            <person name="Ganer J."/>
            <person name="Garbino Pronczuk A."/>
            <person name="Garcia R.M."/>
            <person name="Garner T."/>
            <person name="Garrett T.E."/>
            <person name="Gonzalez D.A."/>
            <person name="Hamid H."/>
            <person name="Hawkins E.S."/>
            <person name="Hirani K."/>
            <person name="Hogues M.E."/>
            <person name="Hollins B."/>
            <person name="Hsiao C.-H."/>
            <person name="Jabil R."/>
            <person name="James M.L."/>
            <person name="Jhangiani S.N."/>
            <person name="Johnson B."/>
            <person name="Johnson Q."/>
            <person name="Joshi V."/>
            <person name="Kalu J.B."/>
            <person name="Kam C."/>
            <person name="Kashfia A."/>
            <person name="Keebler J."/>
            <person name="Kisamo H."/>
            <person name="Kovar C.L."/>
            <person name="Lago L.A."/>
            <person name="Lai C.-Y."/>
            <person name="Laidlaw J."/>
            <person name="Lara F."/>
            <person name="Le T.-K."/>
            <person name="Lee S.L."/>
            <person name="Legall F.H."/>
            <person name="Lemon S.J."/>
            <person name="Lewis L.R."/>
            <person name="Li B."/>
            <person name="Liu Y."/>
            <person name="Liu Y.-S."/>
            <person name="Lopez J."/>
            <person name="Lozado R.J."/>
            <person name="Lu J."/>
            <person name="Madu R.C."/>
            <person name="Maheshwari M."/>
            <person name="Maheshwari R."/>
            <person name="Malloy K."/>
            <person name="Martinez E."/>
            <person name="Mathew T."/>
            <person name="Mercado I.C."/>
            <person name="Mercado C."/>
            <person name="Meyer B."/>
            <person name="Montgomery K."/>
            <person name="Morgan M.B."/>
            <person name="Munidasa M."/>
            <person name="Nazareth L.V."/>
            <person name="Nelson J."/>
            <person name="Ng B.M."/>
            <person name="Nguyen N.B."/>
            <person name="Nguyen P.Q."/>
            <person name="Nguyen T."/>
            <person name="Obregon M."/>
            <person name="Okwuonu G.O."/>
            <person name="Onwere C.G."/>
            <person name="Orozco G."/>
            <person name="Parra A."/>
            <person name="Patel S."/>
            <person name="Patil S."/>
            <person name="Perez A."/>
            <person name="Perez Y."/>
            <person name="Pham C."/>
            <person name="Primus E.L."/>
            <person name="Pu L.-L."/>
            <person name="Puazo M."/>
            <person name="Qin X."/>
            <person name="Quiroz J.B."/>
            <person name="Reese J."/>
            <person name="Richards S."/>
            <person name="Rives C.M."/>
            <person name="Robberts R."/>
            <person name="Ruiz S.J."/>
            <person name="Ruiz M.J."/>
            <person name="Santibanez J."/>
            <person name="Schneider B.W."/>
            <person name="Sisson I."/>
            <person name="Smith M."/>
            <person name="Sodergren E."/>
            <person name="Song X.-Z."/>
            <person name="Song B.B."/>
            <person name="Summersgill H."/>
            <person name="Thelus R."/>
            <person name="Thornton R.D."/>
            <person name="Trejos Z.Y."/>
            <person name="Usmani K."/>
            <person name="Vattathil S."/>
            <person name="Villasana D."/>
            <person name="Walker D.L."/>
            <person name="Wang S."/>
            <person name="Wang K."/>
            <person name="White C.S."/>
            <person name="Williams A.C."/>
            <person name="Williamson J."/>
            <person name="Wilson K."/>
            <person name="Woghiren I.O."/>
            <person name="Woodworth J.R."/>
            <person name="Worley K.C."/>
            <person name="Wright R.A."/>
            <person name="Wu W."/>
            <person name="Young L."/>
            <person name="Zhang L."/>
            <person name="Zhang J."/>
            <person name="Zhu Y."/>
            <person name="Muzny D.M."/>
            <person name="Weinstock G."/>
            <person name="Gibbs R.A."/>
        </authorList>
    </citation>
    <scope>NUCLEOTIDE SEQUENCE [LARGE SCALE GENOMIC DNA]</scope>
    <source>
        <strain evidence="4">LSR1</strain>
    </source>
</reference>
<feature type="transmembrane region" description="Helical" evidence="1">
    <location>
        <begin position="12"/>
        <end position="31"/>
    </location>
</feature>
<dbReference type="PANTHER" id="PTHR22625:SF4">
    <property type="entry name" value="PLEXIN-C1"/>
    <property type="match status" value="1"/>
</dbReference>
<keyword evidence="1" id="KW-0812">Transmembrane</keyword>
<dbReference type="GO" id="GO:0008360">
    <property type="term" value="P:regulation of cell shape"/>
    <property type="evidence" value="ECO:0007669"/>
    <property type="project" value="TreeGrafter"/>
</dbReference>
<dbReference type="RefSeq" id="XP_029343758.1">
    <property type="nucleotide sequence ID" value="XM_029487898.1"/>
</dbReference>
<dbReference type="RefSeq" id="XP_008182990.1">
    <property type="nucleotide sequence ID" value="XM_008184768.3"/>
</dbReference>
<dbReference type="GO" id="GO:0030334">
    <property type="term" value="P:regulation of cell migration"/>
    <property type="evidence" value="ECO:0007669"/>
    <property type="project" value="TreeGrafter"/>
</dbReference>
<dbReference type="EnsemblMetazoa" id="XM_008184768.3">
    <property type="protein sequence ID" value="XP_008182990.1"/>
    <property type="gene ID" value="LOC100568955"/>
</dbReference>
<dbReference type="SMART" id="SM00429">
    <property type="entry name" value="IPT"/>
    <property type="match status" value="1"/>
</dbReference>
<reference evidence="3" key="2">
    <citation type="submission" date="2022-06" db="UniProtKB">
        <authorList>
            <consortium name="EnsemblMetazoa"/>
        </authorList>
    </citation>
    <scope>IDENTIFICATION</scope>
</reference>
<proteinExistence type="predicted"/>
<dbReference type="InterPro" id="IPR002909">
    <property type="entry name" value="IPT_dom"/>
</dbReference>
<accession>A0A8R2NMX9</accession>
<dbReference type="PANTHER" id="PTHR22625">
    <property type="entry name" value="PLEXIN"/>
    <property type="match status" value="1"/>
</dbReference>
<dbReference type="SUPFAM" id="SSF81296">
    <property type="entry name" value="E set domains"/>
    <property type="match status" value="1"/>
</dbReference>
<evidence type="ECO:0000313" key="3">
    <source>
        <dbReference type="EnsemblMetazoa" id="XP_029343758.1"/>
    </source>
</evidence>
<dbReference type="KEGG" id="api:100568955"/>
<dbReference type="GO" id="GO:0017154">
    <property type="term" value="F:semaphorin receptor activity"/>
    <property type="evidence" value="ECO:0007669"/>
    <property type="project" value="InterPro"/>
</dbReference>
<dbReference type="GO" id="GO:0002116">
    <property type="term" value="C:semaphorin receptor complex"/>
    <property type="evidence" value="ECO:0007669"/>
    <property type="project" value="TreeGrafter"/>
</dbReference>
<dbReference type="InterPro" id="IPR031148">
    <property type="entry name" value="Plexin"/>
</dbReference>
<organism evidence="3 4">
    <name type="scientific">Acyrthosiphon pisum</name>
    <name type="common">Pea aphid</name>
    <dbReference type="NCBI Taxonomy" id="7029"/>
    <lineage>
        <taxon>Eukaryota</taxon>
        <taxon>Metazoa</taxon>
        <taxon>Ecdysozoa</taxon>
        <taxon>Arthropoda</taxon>
        <taxon>Hexapoda</taxon>
        <taxon>Insecta</taxon>
        <taxon>Pterygota</taxon>
        <taxon>Neoptera</taxon>
        <taxon>Paraneoptera</taxon>
        <taxon>Hemiptera</taxon>
        <taxon>Sternorrhyncha</taxon>
        <taxon>Aphidomorpha</taxon>
        <taxon>Aphidoidea</taxon>
        <taxon>Aphididae</taxon>
        <taxon>Macrosiphini</taxon>
        <taxon>Acyrthosiphon</taxon>
    </lineage>
</organism>
<dbReference type="GO" id="GO:0048468">
    <property type="term" value="P:cell development"/>
    <property type="evidence" value="ECO:0007669"/>
    <property type="project" value="UniProtKB-ARBA"/>
</dbReference>
<dbReference type="AlphaFoldDB" id="A0A8R2NMX9"/>
<keyword evidence="1" id="KW-1133">Transmembrane helix</keyword>
<keyword evidence="4" id="KW-1185">Reference proteome</keyword>
<dbReference type="InterPro" id="IPR013783">
    <property type="entry name" value="Ig-like_fold"/>
</dbReference>
<evidence type="ECO:0000259" key="2">
    <source>
        <dbReference type="SMART" id="SM00429"/>
    </source>
</evidence>
<dbReference type="Proteomes" id="UP000007819">
    <property type="component" value="Chromosome A1"/>
</dbReference>
<dbReference type="InterPro" id="IPR014756">
    <property type="entry name" value="Ig_E-set"/>
</dbReference>
<name>A0A8R2NMX9_ACYPI</name>
<evidence type="ECO:0000313" key="4">
    <source>
        <dbReference type="Proteomes" id="UP000007819"/>
    </source>
</evidence>
<evidence type="ECO:0000256" key="1">
    <source>
        <dbReference type="SAM" id="Phobius"/>
    </source>
</evidence>
<dbReference type="EnsemblMetazoa" id="XM_029487898.1">
    <property type="protein sequence ID" value="XP_029343758.1"/>
    <property type="gene ID" value="LOC100568955"/>
</dbReference>
<dbReference type="Gene3D" id="2.60.40.10">
    <property type="entry name" value="Immunoglobulins"/>
    <property type="match status" value="2"/>
</dbReference>
<keyword evidence="1" id="KW-0472">Membrane</keyword>
<dbReference type="RefSeq" id="XP_008182991.1">
    <property type="nucleotide sequence ID" value="XM_008184769.3"/>
</dbReference>
<dbReference type="OrthoDB" id="6613026at2759"/>
<dbReference type="GO" id="GO:0048731">
    <property type="term" value="P:system development"/>
    <property type="evidence" value="ECO:0007669"/>
    <property type="project" value="UniProtKB-ARBA"/>
</dbReference>
<dbReference type="GeneID" id="100568955"/>
<protein>
    <recommendedName>
        <fullName evidence="2">IPT/TIG domain-containing protein</fullName>
    </recommendedName>
</protein>
<dbReference type="GO" id="GO:0005886">
    <property type="term" value="C:plasma membrane"/>
    <property type="evidence" value="ECO:0007669"/>
    <property type="project" value="TreeGrafter"/>
</dbReference>
<feature type="domain" description="IPT/TIG" evidence="2">
    <location>
        <begin position="368"/>
        <end position="452"/>
    </location>
</feature>
<dbReference type="Pfam" id="PF01833">
    <property type="entry name" value="TIG"/>
    <property type="match status" value="1"/>
</dbReference>
<dbReference type="EnsemblMetazoa" id="XM_008184769.3">
    <property type="protein sequence ID" value="XP_008182991.1"/>
    <property type="gene ID" value="LOC100568955"/>
</dbReference>
<sequence length="488" mass="55081">MSAHEYTRNHSSINRLLFSIILLTSIVAIITDNVNLMNGYKVSTSFLNGSSRKLNCSIYKSCTQCTGATHGCSWLIEKQICLDTIQSLSGNFTVYTKDLCPEFAVTYNNNHLVQVTVSNIAEKTIKNFFNVSPINISCEIENLTYNASIDNGVITCNWVHKETIPTEERRTTKTNPLFIFYFSIVVNNVRLQFNDPRDHYISYHGWTCPKENCTIRFWESDSKKYYCKWCLKNDGCKITAEQLNSCDIRNMTNNEKLKNGTPLSTIEMKYLDVAIESFEPNVSLFYRNTPTTVNITVRDLHWILANGRIMTVTIVGQSCNDPTTSDGHTVNCIIRSDNVVSEGPVVIEYSWMASVERLESAQKFRFVEPKFTGVSPSCGPATGGTRIKLTGEYLNVTTDVQVFFRNIKTKVMCDIVELAHDHIICEISANPSDKHKSGPLQIVFENSIGKYYKKKNVHIRQRANRSGLSSIGGRQSVVGILIYAETTS</sequence>
<dbReference type="GO" id="GO:0050772">
    <property type="term" value="P:positive regulation of axonogenesis"/>
    <property type="evidence" value="ECO:0007669"/>
    <property type="project" value="TreeGrafter"/>
</dbReference>